<keyword evidence="1" id="KW-0812">Transmembrane</keyword>
<keyword evidence="1" id="KW-1133">Transmembrane helix</keyword>
<dbReference type="EMBL" id="MJBS01000095">
    <property type="protein sequence ID" value="OHE94712.1"/>
    <property type="molecule type" value="Genomic_DNA"/>
</dbReference>
<feature type="transmembrane region" description="Helical" evidence="1">
    <location>
        <begin position="7"/>
        <end position="24"/>
    </location>
</feature>
<sequence>SLLNYLIYLYIISSLSAVIILPPARFNPFYTNILLTYIFAFNINNPLFYLDYLSLSSIK</sequence>
<feature type="non-terminal residue" evidence="2">
    <location>
        <position position="1"/>
    </location>
</feature>
<accession>A0A1G4B087</accession>
<dbReference type="GeneID" id="34563160"/>
<name>A0A1G4B087_9PEZI</name>
<proteinExistence type="predicted"/>
<reference evidence="2 3" key="1">
    <citation type="submission" date="2016-09" db="EMBL/GenBank/DDBJ databases">
        <authorList>
            <person name="Capua I."/>
            <person name="De Benedictis P."/>
            <person name="Joannis T."/>
            <person name="Lombin L.H."/>
            <person name="Cattoli G."/>
        </authorList>
    </citation>
    <scope>NUCLEOTIDE SEQUENCE [LARGE SCALE GENOMIC DNA]</scope>
    <source>
        <strain evidence="2 3">IMI 309357</strain>
    </source>
</reference>
<keyword evidence="3" id="KW-1185">Reference proteome</keyword>
<keyword evidence="1" id="KW-0472">Membrane</keyword>
<gene>
    <name evidence="2" type="ORF">CORC01_10021</name>
</gene>
<dbReference type="Proteomes" id="UP000176998">
    <property type="component" value="Unassembled WGS sequence"/>
</dbReference>
<evidence type="ECO:0000313" key="3">
    <source>
        <dbReference type="Proteomes" id="UP000176998"/>
    </source>
</evidence>
<organism evidence="2 3">
    <name type="scientific">Colletotrichum orchidophilum</name>
    <dbReference type="NCBI Taxonomy" id="1209926"/>
    <lineage>
        <taxon>Eukaryota</taxon>
        <taxon>Fungi</taxon>
        <taxon>Dikarya</taxon>
        <taxon>Ascomycota</taxon>
        <taxon>Pezizomycotina</taxon>
        <taxon>Sordariomycetes</taxon>
        <taxon>Hypocreomycetidae</taxon>
        <taxon>Glomerellales</taxon>
        <taxon>Glomerellaceae</taxon>
        <taxon>Colletotrichum</taxon>
    </lineage>
</organism>
<protein>
    <submittedName>
        <fullName evidence="2">Uncharacterized protein</fullName>
    </submittedName>
</protein>
<dbReference type="AlphaFoldDB" id="A0A1G4B087"/>
<evidence type="ECO:0000256" key="1">
    <source>
        <dbReference type="SAM" id="Phobius"/>
    </source>
</evidence>
<feature type="transmembrane region" description="Helical" evidence="1">
    <location>
        <begin position="30"/>
        <end position="50"/>
    </location>
</feature>
<comment type="caution">
    <text evidence="2">The sequence shown here is derived from an EMBL/GenBank/DDBJ whole genome shotgun (WGS) entry which is preliminary data.</text>
</comment>
<dbReference type="RefSeq" id="XP_022471874.1">
    <property type="nucleotide sequence ID" value="XM_022621650.1"/>
</dbReference>
<evidence type="ECO:0000313" key="2">
    <source>
        <dbReference type="EMBL" id="OHE94712.1"/>
    </source>
</evidence>